<dbReference type="EMBL" id="BAND01000111">
    <property type="protein sequence ID" value="GAJ30222.1"/>
    <property type="molecule type" value="Genomic_DNA"/>
</dbReference>
<dbReference type="SUPFAM" id="SSF56954">
    <property type="entry name" value="Outer membrane efflux proteins (OEP)"/>
    <property type="match status" value="1"/>
</dbReference>
<reference evidence="2" key="1">
    <citation type="journal article" date="2014" name="FEMS Microbiol. Lett.">
        <title>Draft Genomic DNA Sequence of the Facultatively Methylotrophic Bacterium Acidomonas methanolica type strain MB58.</title>
        <authorList>
            <person name="Higashiura N."/>
            <person name="Hadano H."/>
            <person name="Hirakawa H."/>
            <person name="Matsutani M."/>
            <person name="Takabe S."/>
            <person name="Matsushita K."/>
            <person name="Azuma Y."/>
        </authorList>
    </citation>
    <scope>NUCLEOTIDE SEQUENCE [LARGE SCALE GENOMIC DNA]</scope>
    <source>
        <strain evidence="2">MB58</strain>
    </source>
</reference>
<keyword evidence="2" id="KW-1185">Reference proteome</keyword>
<proteinExistence type="predicted"/>
<accession>A0A023D7T8</accession>
<dbReference type="Proteomes" id="UP000019760">
    <property type="component" value="Unassembled WGS sequence"/>
</dbReference>
<dbReference type="GO" id="GO:0015562">
    <property type="term" value="F:efflux transmembrane transporter activity"/>
    <property type="evidence" value="ECO:0007669"/>
    <property type="project" value="InterPro"/>
</dbReference>
<sequence length="397" mass="42794">MVMVCGVLSPPAAATSLRDAITTAWGQDPNARSARVDEMAASRTARDTDSWFPSGPILNGQYQDDHFIGTNIGYTTYQGTIMLPLWLPGQGTATVKNALADAEMARATQKVAHLATAIRVLDVTGTATLLRRELDSLRTADTLLARIEHDTRHAVAVGESPTTDQEAVAGEKADLDARIADTEQNIETARAELGTLTGSEDIPDLMALDGHVLTARGVKLDPEHDPRILLAAAATRAAHASYEVAAHSYIPAPEVGLMVTKQGQYGSPWDTQVGAQFTVALPSAARNTPMLMKQAKLVGLAERDAVLAERKVRLEYASTRAQLVAALKLLKSTRASQGALDDRANQLDHAWRVGETSLIEALRARRMALDAQMRAARAEVVWRVALVRMILMADELP</sequence>
<name>A0A023D7T8_ACIMT</name>
<dbReference type="Gene3D" id="1.20.1600.10">
    <property type="entry name" value="Outer membrane efflux proteins (OEP)"/>
    <property type="match status" value="1"/>
</dbReference>
<dbReference type="AlphaFoldDB" id="A0A023D7T8"/>
<organism evidence="1 2">
    <name type="scientific">Acidomonas methanolica NBRC 104435</name>
    <dbReference type="NCBI Taxonomy" id="1231351"/>
    <lineage>
        <taxon>Bacteria</taxon>
        <taxon>Pseudomonadati</taxon>
        <taxon>Pseudomonadota</taxon>
        <taxon>Alphaproteobacteria</taxon>
        <taxon>Acetobacterales</taxon>
        <taxon>Acetobacteraceae</taxon>
        <taxon>Acidomonas</taxon>
    </lineage>
</organism>
<protein>
    <submittedName>
        <fullName evidence="1">Heavy metal efflux pump, cobalt/zinc/cadmium resistance protein CzcC</fullName>
    </submittedName>
</protein>
<evidence type="ECO:0000313" key="2">
    <source>
        <dbReference type="Proteomes" id="UP000019760"/>
    </source>
</evidence>
<evidence type="ECO:0000313" key="1">
    <source>
        <dbReference type="EMBL" id="GAJ30222.1"/>
    </source>
</evidence>
<reference evidence="1 2" key="2">
    <citation type="journal article" date="2014" name="FEMS Microbiol. Lett.">
        <title>Draft genomic DNA sequence of the facultatively methylotrophic bacterium Acidomonas methanolica type strain MB58.</title>
        <authorList>
            <person name="Higashiura N."/>
            <person name="Hadano H."/>
            <person name="Hirakawa H."/>
            <person name="Matsutani M."/>
            <person name="Takabe S."/>
            <person name="Matsushita K."/>
            <person name="Azuma Y."/>
        </authorList>
    </citation>
    <scope>NUCLEOTIDE SEQUENCE [LARGE SCALE GENOMIC DNA]</scope>
    <source>
        <strain evidence="1 2">MB58</strain>
    </source>
</reference>
<comment type="caution">
    <text evidence="1">The sequence shown here is derived from an EMBL/GenBank/DDBJ whole genome shotgun (WGS) entry which is preliminary data.</text>
</comment>
<gene>
    <name evidence="1" type="ORF">Amme_112_010</name>
</gene>